<name>A0A2Z7DKA0_9LAMI</name>
<organism evidence="2 3">
    <name type="scientific">Dorcoceras hygrometricum</name>
    <dbReference type="NCBI Taxonomy" id="472368"/>
    <lineage>
        <taxon>Eukaryota</taxon>
        <taxon>Viridiplantae</taxon>
        <taxon>Streptophyta</taxon>
        <taxon>Embryophyta</taxon>
        <taxon>Tracheophyta</taxon>
        <taxon>Spermatophyta</taxon>
        <taxon>Magnoliopsida</taxon>
        <taxon>eudicotyledons</taxon>
        <taxon>Gunneridae</taxon>
        <taxon>Pentapetalae</taxon>
        <taxon>asterids</taxon>
        <taxon>lamiids</taxon>
        <taxon>Lamiales</taxon>
        <taxon>Gesneriaceae</taxon>
        <taxon>Didymocarpoideae</taxon>
        <taxon>Trichosporeae</taxon>
        <taxon>Loxocarpinae</taxon>
        <taxon>Dorcoceras</taxon>
    </lineage>
</organism>
<protein>
    <submittedName>
        <fullName evidence="2">Uncharacterized protein</fullName>
    </submittedName>
</protein>
<dbReference type="Proteomes" id="UP000250235">
    <property type="component" value="Unassembled WGS sequence"/>
</dbReference>
<dbReference type="EMBL" id="KQ986420">
    <property type="protein sequence ID" value="KZV58651.1"/>
    <property type="molecule type" value="Genomic_DNA"/>
</dbReference>
<feature type="compositionally biased region" description="Basic and acidic residues" evidence="1">
    <location>
        <begin position="99"/>
        <end position="111"/>
    </location>
</feature>
<evidence type="ECO:0000313" key="3">
    <source>
        <dbReference type="Proteomes" id="UP000250235"/>
    </source>
</evidence>
<feature type="compositionally biased region" description="Basic and acidic residues" evidence="1">
    <location>
        <begin position="24"/>
        <end position="50"/>
    </location>
</feature>
<keyword evidence="3" id="KW-1185">Reference proteome</keyword>
<feature type="region of interest" description="Disordered" evidence="1">
    <location>
        <begin position="23"/>
        <end position="111"/>
    </location>
</feature>
<evidence type="ECO:0000313" key="2">
    <source>
        <dbReference type="EMBL" id="KZV58651.1"/>
    </source>
</evidence>
<sequence>MRIRPPELETSICDAKYHVSLLKSRKEQNKSSSRADKKRALNESREEKSSDQLNVMNKSVWSKAGQDQTNSDNISADATSWYTEPSWLRSNQLSQQNKAEQKLEKTTSKAI</sequence>
<gene>
    <name evidence="2" type="ORF">F511_26082</name>
</gene>
<dbReference type="AlphaFoldDB" id="A0A2Z7DKA0"/>
<reference evidence="2 3" key="1">
    <citation type="journal article" date="2015" name="Proc. Natl. Acad. Sci. U.S.A.">
        <title>The resurrection genome of Boea hygrometrica: A blueprint for survival of dehydration.</title>
        <authorList>
            <person name="Xiao L."/>
            <person name="Yang G."/>
            <person name="Zhang L."/>
            <person name="Yang X."/>
            <person name="Zhao S."/>
            <person name="Ji Z."/>
            <person name="Zhou Q."/>
            <person name="Hu M."/>
            <person name="Wang Y."/>
            <person name="Chen M."/>
            <person name="Xu Y."/>
            <person name="Jin H."/>
            <person name="Xiao X."/>
            <person name="Hu G."/>
            <person name="Bao F."/>
            <person name="Hu Y."/>
            <person name="Wan P."/>
            <person name="Li L."/>
            <person name="Deng X."/>
            <person name="Kuang T."/>
            <person name="Xiang C."/>
            <person name="Zhu J.K."/>
            <person name="Oliver M.J."/>
            <person name="He Y."/>
        </authorList>
    </citation>
    <scope>NUCLEOTIDE SEQUENCE [LARGE SCALE GENOMIC DNA]</scope>
    <source>
        <strain evidence="3">cv. XS01</strain>
    </source>
</reference>
<accession>A0A2Z7DKA0</accession>
<proteinExistence type="predicted"/>
<evidence type="ECO:0000256" key="1">
    <source>
        <dbReference type="SAM" id="MobiDB-lite"/>
    </source>
</evidence>
<feature type="compositionally biased region" description="Polar residues" evidence="1">
    <location>
        <begin position="51"/>
        <end position="98"/>
    </location>
</feature>